<name>A0A7S5YB29_9CAUD</name>
<dbReference type="GO" id="GO:0098015">
    <property type="term" value="C:virus tail"/>
    <property type="evidence" value="ECO:0007669"/>
    <property type="project" value="UniProtKB-KW"/>
</dbReference>
<proteinExistence type="predicted"/>
<sequence>MSYLAQVSYTGDGSTTQYSITFPFLDSTHVKAFIDGTQTSLFTLSSSTLTFNTAPANSAVIRIERQTPTDARIVDFTDGSVLTESDLDKSADQNFYIAQEISDANQATMSIDTDDKFDAQNKVIKNVADPVNNTDAVNKQFISTNLPNITTVAGISADVTTVANNDANITAVANDATDIGLVATNIADVTTVATNINDVIKVADDLNEAISEVETVANDLNEATSEIEVVANNIVNVNIVGGINADVTTVANNETDIQTLADLEDGTVTTSGLSTLAGLNTEIQGVYNIRTNVTNVDTNSANVNLVAGQISPTNNVSAVSAVATEIGTLGALGTEITNLNNIRTAISGVNTISADVTGVNNNSANITAVNNNETNINAVNANETNINAVKTNEANINAVNANSANINTVAGLDTEITALGASGTVASINTVATNLASVNSFANTYLGASATAPTQDPDGSALDLGDLYFDSSSDTMKVYSSGGWINAGSAVNGTANRFKYTATASQTTFTGADDNSNTLAYDAGFIDVYLNGIRLVNGSDFTATSGSSIVLTTGASVNDILEIVAFGTFSLSNFNITDANDVPALGSAGQALVVNSGGTALEFSNASSAEVYGFTKDSNGDLIVTTTNQGDDDISSATYATFDDVLFSASGFTFSLSNGELIATI</sequence>
<evidence type="ECO:0000259" key="5">
    <source>
        <dbReference type="Pfam" id="PF03906"/>
    </source>
</evidence>
<evidence type="ECO:0000256" key="2">
    <source>
        <dbReference type="ARBA" id="ARBA00022732"/>
    </source>
</evidence>
<organism evidence="6 7">
    <name type="scientific">Pelagibacter phage Eyrgjafa EXVC018P</name>
    <dbReference type="NCBI Taxonomy" id="2736227"/>
    <lineage>
        <taxon>Viruses</taxon>
        <taxon>Duplodnaviria</taxon>
        <taxon>Heunggongvirae</taxon>
        <taxon>Uroviricota</taxon>
        <taxon>Caudoviricetes</taxon>
        <taxon>Autographivirales</taxon>
        <taxon>Fussvirus</taxon>
        <taxon>Fussvirus Eyrgjafa EXVC018P</taxon>
    </lineage>
</organism>
<evidence type="ECO:0000256" key="1">
    <source>
        <dbReference type="ARBA" id="ARBA00004328"/>
    </source>
</evidence>
<feature type="domain" description="Bacteriophage T7 tail fibre protein-like N-terminal" evidence="5">
    <location>
        <begin position="5"/>
        <end position="119"/>
    </location>
</feature>
<dbReference type="EMBL" id="MT375523">
    <property type="protein sequence ID" value="QLF88167.1"/>
    <property type="molecule type" value="Genomic_DNA"/>
</dbReference>
<protein>
    <submittedName>
        <fullName evidence="6">Tail fiber</fullName>
    </submittedName>
</protein>
<dbReference type="InterPro" id="IPR005604">
    <property type="entry name" value="Phage_T7_tail_fibre-like_N"/>
</dbReference>
<accession>A0A7S5YB29</accession>
<feature type="coiled-coil region" evidence="4">
    <location>
        <begin position="203"/>
        <end position="233"/>
    </location>
</feature>
<keyword evidence="2" id="KW-1227">Viral tail protein</keyword>
<keyword evidence="3" id="KW-0946">Virion</keyword>
<comment type="subcellular location">
    <subcellularLocation>
        <location evidence="1">Virion</location>
    </subcellularLocation>
</comment>
<evidence type="ECO:0000256" key="4">
    <source>
        <dbReference type="SAM" id="Coils"/>
    </source>
</evidence>
<keyword evidence="7" id="KW-1185">Reference proteome</keyword>
<evidence type="ECO:0000313" key="6">
    <source>
        <dbReference type="EMBL" id="QLF88167.1"/>
    </source>
</evidence>
<keyword evidence="4" id="KW-0175">Coiled coil</keyword>
<dbReference type="Proteomes" id="UP000594646">
    <property type="component" value="Genome"/>
</dbReference>
<dbReference type="Pfam" id="PF03906">
    <property type="entry name" value="Phage_T7_tail"/>
    <property type="match status" value="1"/>
</dbReference>
<evidence type="ECO:0000256" key="3">
    <source>
        <dbReference type="ARBA" id="ARBA00022844"/>
    </source>
</evidence>
<gene>
    <name evidence="6" type="ORF">Eyrgjafa_gp_21</name>
</gene>
<evidence type="ECO:0000313" key="7">
    <source>
        <dbReference type="Proteomes" id="UP000594646"/>
    </source>
</evidence>
<reference evidence="7" key="1">
    <citation type="submission" date="2020-04" db="EMBL/GenBank/DDBJ databases">
        <title>Efficient Dilution-to-Extinction isolation of novel virus-host model systems for fastidious heterotrophic bacteria.</title>
        <authorList>
            <person name="Buchholz H.H."/>
            <person name="Temperton B."/>
            <person name="Michelsen M."/>
            <person name="Allen M."/>
        </authorList>
    </citation>
    <scope>NUCLEOTIDE SEQUENCE [LARGE SCALE GENOMIC DNA]</scope>
</reference>